<organism evidence="11 12">
    <name type="scientific">Saccharobesus litoralis</name>
    <dbReference type="NCBI Taxonomy" id="2172099"/>
    <lineage>
        <taxon>Bacteria</taxon>
        <taxon>Pseudomonadati</taxon>
        <taxon>Pseudomonadota</taxon>
        <taxon>Gammaproteobacteria</taxon>
        <taxon>Alteromonadales</taxon>
        <taxon>Alteromonadaceae</taxon>
        <taxon>Saccharobesus</taxon>
    </lineage>
</organism>
<dbReference type="InterPro" id="IPR050646">
    <property type="entry name" value="Cas1"/>
</dbReference>
<keyword evidence="2 10" id="KW-0479">Metal-binding</keyword>
<dbReference type="RefSeq" id="WP_108604516.1">
    <property type="nucleotide sequence ID" value="NZ_CP026604.1"/>
</dbReference>
<dbReference type="AlphaFoldDB" id="A0A2S0VW61"/>
<dbReference type="PANTHER" id="PTHR34353:SF2">
    <property type="entry name" value="CRISPR-ASSOCIATED ENDONUCLEASE CAS1 1"/>
    <property type="match status" value="1"/>
</dbReference>
<name>A0A2S0VW61_9ALTE</name>
<dbReference type="Pfam" id="PF01867">
    <property type="entry name" value="Cas_Cas1"/>
    <property type="match status" value="1"/>
</dbReference>
<dbReference type="GO" id="GO:0016787">
    <property type="term" value="F:hydrolase activity"/>
    <property type="evidence" value="ECO:0007669"/>
    <property type="project" value="UniProtKB-KW"/>
</dbReference>
<evidence type="ECO:0000256" key="2">
    <source>
        <dbReference type="ARBA" id="ARBA00022723"/>
    </source>
</evidence>
<dbReference type="GO" id="GO:0004520">
    <property type="term" value="F:DNA endonuclease activity"/>
    <property type="evidence" value="ECO:0007669"/>
    <property type="project" value="InterPro"/>
</dbReference>
<dbReference type="EMBL" id="CP026604">
    <property type="protein sequence ID" value="AWB68457.1"/>
    <property type="molecule type" value="Genomic_DNA"/>
</dbReference>
<evidence type="ECO:0000256" key="3">
    <source>
        <dbReference type="ARBA" id="ARBA00022759"/>
    </source>
</evidence>
<dbReference type="KEGG" id="cate:C2869_19520"/>
<dbReference type="EC" id="3.1.-.-" evidence="10"/>
<proteinExistence type="inferred from homology"/>
<feature type="binding site" evidence="10">
    <location>
        <position position="223"/>
    </location>
    <ligand>
        <name>Mn(2+)</name>
        <dbReference type="ChEBI" id="CHEBI:29035"/>
    </ligand>
</feature>
<evidence type="ECO:0000256" key="6">
    <source>
        <dbReference type="ARBA" id="ARBA00023118"/>
    </source>
</evidence>
<dbReference type="CDD" id="cd09634">
    <property type="entry name" value="Cas1_I-II-III"/>
    <property type="match status" value="1"/>
</dbReference>
<dbReference type="Gene3D" id="1.20.120.920">
    <property type="entry name" value="CRISPR-associated endonuclease Cas1, C-terminal domain"/>
    <property type="match status" value="1"/>
</dbReference>
<comment type="subunit">
    <text evidence="9 10">Homodimer, forms a heterotetramer with a Cas2 homodimer.</text>
</comment>
<dbReference type="InterPro" id="IPR042211">
    <property type="entry name" value="CRISPR-assoc_Cas1_N"/>
</dbReference>
<keyword evidence="1 10" id="KW-0540">Nuclease</keyword>
<gene>
    <name evidence="10" type="primary">cas1</name>
    <name evidence="11" type="ORF">C2869_19520</name>
</gene>
<evidence type="ECO:0000256" key="1">
    <source>
        <dbReference type="ARBA" id="ARBA00022722"/>
    </source>
</evidence>
<keyword evidence="5 10" id="KW-0460">Magnesium</keyword>
<comment type="function">
    <text evidence="10">CRISPR (clustered regularly interspaced short palindromic repeat), is an adaptive immune system that provides protection against mobile genetic elements (viruses, transposable elements and conjugative plasmids). CRISPR clusters contain spacers, sequences complementary to antecedent mobile elements, and target invading nucleic acids. CRISPR clusters are transcribed and processed into CRISPR RNA (crRNA). Acts as a dsDNA endonuclease. Involved in the integration of spacer DNA into the CRISPR cassette.</text>
</comment>
<dbReference type="NCBIfam" id="TIGR04329">
    <property type="entry name" value="cas1_PREFRAN"/>
    <property type="match status" value="1"/>
</dbReference>
<dbReference type="Gene3D" id="3.100.10.20">
    <property type="entry name" value="CRISPR-associated endonuclease Cas1, N-terminal domain"/>
    <property type="match status" value="1"/>
</dbReference>
<keyword evidence="6 10" id="KW-0051">Antiviral defense</keyword>
<keyword evidence="8 10" id="KW-0464">Manganese</keyword>
<dbReference type="GO" id="GO:0043571">
    <property type="term" value="P:maintenance of CRISPR repeat elements"/>
    <property type="evidence" value="ECO:0007669"/>
    <property type="project" value="UniProtKB-UniRule"/>
</dbReference>
<feature type="binding site" evidence="10">
    <location>
        <position position="238"/>
    </location>
    <ligand>
        <name>Mn(2+)</name>
        <dbReference type="ChEBI" id="CHEBI:29035"/>
    </ligand>
</feature>
<evidence type="ECO:0000313" key="12">
    <source>
        <dbReference type="Proteomes" id="UP000244441"/>
    </source>
</evidence>
<evidence type="ECO:0000256" key="5">
    <source>
        <dbReference type="ARBA" id="ARBA00022842"/>
    </source>
</evidence>
<evidence type="ECO:0000256" key="4">
    <source>
        <dbReference type="ARBA" id="ARBA00022801"/>
    </source>
</evidence>
<reference evidence="11 12" key="1">
    <citation type="submission" date="2018-01" db="EMBL/GenBank/DDBJ databases">
        <title>Genome sequence of a Cantenovulum-like bacteria.</title>
        <authorList>
            <person name="Tan W.R."/>
            <person name="Lau N.-S."/>
            <person name="Go F."/>
            <person name="Amirul A.-A.A."/>
        </authorList>
    </citation>
    <scope>NUCLEOTIDE SEQUENCE [LARGE SCALE GENOMIC DNA]</scope>
    <source>
        <strain evidence="11 12">CCB-QB4</strain>
    </source>
</reference>
<evidence type="ECO:0000256" key="7">
    <source>
        <dbReference type="ARBA" id="ARBA00023125"/>
    </source>
</evidence>
<dbReference type="GO" id="GO:0046872">
    <property type="term" value="F:metal ion binding"/>
    <property type="evidence" value="ECO:0007669"/>
    <property type="project" value="UniProtKB-UniRule"/>
</dbReference>
<dbReference type="InterPro" id="IPR002729">
    <property type="entry name" value="CRISPR-assoc_Cas1"/>
</dbReference>
<dbReference type="InterPro" id="IPR027617">
    <property type="entry name" value="Cas1_PREFRAN"/>
</dbReference>
<evidence type="ECO:0000256" key="9">
    <source>
        <dbReference type="ARBA" id="ARBA00038592"/>
    </source>
</evidence>
<keyword evidence="3 10" id="KW-0255">Endonuclease</keyword>
<comment type="similarity">
    <text evidence="10">Belongs to the CRISPR-associated endonuclease Cas1 family.</text>
</comment>
<dbReference type="NCBIfam" id="TIGR00287">
    <property type="entry name" value="cas1"/>
    <property type="match status" value="1"/>
</dbReference>
<keyword evidence="12" id="KW-1185">Reference proteome</keyword>
<evidence type="ECO:0000313" key="11">
    <source>
        <dbReference type="EMBL" id="AWB68457.1"/>
    </source>
</evidence>
<dbReference type="GO" id="GO:0051607">
    <property type="term" value="P:defense response to virus"/>
    <property type="evidence" value="ECO:0007669"/>
    <property type="project" value="UniProtKB-UniRule"/>
</dbReference>
<dbReference type="PANTHER" id="PTHR34353">
    <property type="entry name" value="CRISPR-ASSOCIATED ENDONUCLEASE CAS1 1"/>
    <property type="match status" value="1"/>
</dbReference>
<keyword evidence="7 10" id="KW-0238">DNA-binding</keyword>
<comment type="cofactor">
    <cofactor evidence="10">
        <name>Mg(2+)</name>
        <dbReference type="ChEBI" id="CHEBI:18420"/>
    </cofactor>
    <cofactor evidence="10">
        <name>Mn(2+)</name>
        <dbReference type="ChEBI" id="CHEBI:29035"/>
    </cofactor>
</comment>
<dbReference type="GO" id="GO:0003677">
    <property type="term" value="F:DNA binding"/>
    <property type="evidence" value="ECO:0007669"/>
    <property type="project" value="UniProtKB-KW"/>
</dbReference>
<evidence type="ECO:0000256" key="8">
    <source>
        <dbReference type="ARBA" id="ARBA00023211"/>
    </source>
</evidence>
<evidence type="ECO:0000256" key="10">
    <source>
        <dbReference type="HAMAP-Rule" id="MF_01470"/>
    </source>
</evidence>
<sequence length="321" mass="37168">MLSAPDFSQKQIIVAMLSYGEKLSFKNDNVVVSNQDGIRFQTTCHKLFAIFVVGHISITSGLLQRAKKFGFSIVLLTHGLSPYGNWFAKAEGNVVLRKKQYLYDDLQIAQRLVANKLASQIAALNRRRKKSPELKQAIKKLRQYSERLPNSNLDLQGVLGVEGIASRVYFSHMFDEMDWRGRKPRVKHDVTNLLLDVGYTQLFNIVEAMLNLYGFDLYQGVYHQTFYQRKSLVCDLVEPFRPVVDLAIRNAYKLSQINKEDFSFVQNQYRIIGKPAQPYIAILLKAIMAHKDQMFLYIQQYYRAFMQDKPIDGYPWFSLEP</sequence>
<accession>A0A2S0VW61</accession>
<protein>
    <recommendedName>
        <fullName evidence="10">CRISPR-associated endonuclease Cas1</fullName>
        <ecNumber evidence="10">3.1.-.-</ecNumber>
    </recommendedName>
</protein>
<feature type="binding site" evidence="10">
    <location>
        <position position="162"/>
    </location>
    <ligand>
        <name>Mn(2+)</name>
        <dbReference type="ChEBI" id="CHEBI:29035"/>
    </ligand>
</feature>
<dbReference type="HAMAP" id="MF_01470">
    <property type="entry name" value="Cas1"/>
    <property type="match status" value="1"/>
</dbReference>
<dbReference type="Proteomes" id="UP000244441">
    <property type="component" value="Chromosome"/>
</dbReference>
<keyword evidence="4 10" id="KW-0378">Hydrolase</keyword>
<dbReference type="OrthoDB" id="9793236at2"/>
<dbReference type="InterPro" id="IPR042206">
    <property type="entry name" value="CRISPR-assoc_Cas1_C"/>
</dbReference>